<proteinExistence type="predicted"/>
<comment type="caution">
    <text evidence="3">The sequence shown here is derived from an EMBL/GenBank/DDBJ whole genome shotgun (WGS) entry which is preliminary data.</text>
</comment>
<dbReference type="Pfam" id="PF00109">
    <property type="entry name" value="ketoacyl-synt"/>
    <property type="match status" value="1"/>
</dbReference>
<evidence type="ECO:0000256" key="1">
    <source>
        <dbReference type="ARBA" id="ARBA00022679"/>
    </source>
</evidence>
<accession>A0ABW0EH40</accession>
<name>A0ABW0EH40_9PSEU</name>
<dbReference type="PANTHER" id="PTHR11712">
    <property type="entry name" value="POLYKETIDE SYNTHASE-RELATED"/>
    <property type="match status" value="1"/>
</dbReference>
<dbReference type="PANTHER" id="PTHR11712:SF336">
    <property type="entry name" value="3-OXOACYL-[ACYL-CARRIER-PROTEIN] SYNTHASE, MITOCHONDRIAL"/>
    <property type="match status" value="1"/>
</dbReference>
<dbReference type="InterPro" id="IPR000794">
    <property type="entry name" value="Beta-ketoacyl_synthase"/>
</dbReference>
<protein>
    <submittedName>
        <fullName evidence="3">Beta-ketoacyl synthase N-terminal-like domain-containing protein</fullName>
    </submittedName>
</protein>
<gene>
    <name evidence="3" type="ORF">ACFPM7_06560</name>
</gene>
<dbReference type="InterPro" id="IPR014030">
    <property type="entry name" value="Ketoacyl_synth_N"/>
</dbReference>
<dbReference type="EMBL" id="JBHSKF010000002">
    <property type="protein sequence ID" value="MFC5286707.1"/>
    <property type="molecule type" value="Genomic_DNA"/>
</dbReference>
<evidence type="ECO:0000313" key="4">
    <source>
        <dbReference type="Proteomes" id="UP001596157"/>
    </source>
</evidence>
<dbReference type="Proteomes" id="UP001596157">
    <property type="component" value="Unassembled WGS sequence"/>
</dbReference>
<sequence>MSVLVTGVGLAVAGLSDHDELLGERRGGGFDPRTALLGRDLRHKDRATRLALRAAEPALRDAGLLAEAEFAGDADRTAVVVSSNLGNLDSVCLFTDLIARETVEALTPLGLPQTSSNVITGAIAIRWRLRGPNVTLCNGETSGLDAVHWAATLIAAGRADTAVVVGVEPAGEVVDKLVGADVVDGAVALVLESAERAAGRGAVPHARIGDYRYGVDQAAVRAGAAGSAADMSIMDGTELQARLGRCSGALGVFQCAAALSLLRDGAAPVLASITGADETAALLLLPA</sequence>
<keyword evidence="4" id="KW-1185">Reference proteome</keyword>
<evidence type="ECO:0000259" key="2">
    <source>
        <dbReference type="Pfam" id="PF00109"/>
    </source>
</evidence>
<dbReference type="SUPFAM" id="SSF53901">
    <property type="entry name" value="Thiolase-like"/>
    <property type="match status" value="2"/>
</dbReference>
<evidence type="ECO:0000313" key="3">
    <source>
        <dbReference type="EMBL" id="MFC5286707.1"/>
    </source>
</evidence>
<dbReference type="InterPro" id="IPR016039">
    <property type="entry name" value="Thiolase-like"/>
</dbReference>
<dbReference type="RefSeq" id="WP_378244888.1">
    <property type="nucleotide sequence ID" value="NZ_JBHSKF010000002.1"/>
</dbReference>
<feature type="domain" description="Beta-ketoacyl synthase-like N-terminal" evidence="2">
    <location>
        <begin position="30"/>
        <end position="168"/>
    </location>
</feature>
<keyword evidence="1" id="KW-0808">Transferase</keyword>
<reference evidence="4" key="1">
    <citation type="journal article" date="2019" name="Int. J. Syst. Evol. Microbiol.">
        <title>The Global Catalogue of Microorganisms (GCM) 10K type strain sequencing project: providing services to taxonomists for standard genome sequencing and annotation.</title>
        <authorList>
            <consortium name="The Broad Institute Genomics Platform"/>
            <consortium name="The Broad Institute Genome Sequencing Center for Infectious Disease"/>
            <person name="Wu L."/>
            <person name="Ma J."/>
        </authorList>
    </citation>
    <scope>NUCLEOTIDE SEQUENCE [LARGE SCALE GENOMIC DNA]</scope>
    <source>
        <strain evidence="4">CCUG 59778</strain>
    </source>
</reference>
<dbReference type="Gene3D" id="3.40.47.10">
    <property type="match status" value="1"/>
</dbReference>
<organism evidence="3 4">
    <name type="scientific">Actinokineospora guangxiensis</name>
    <dbReference type="NCBI Taxonomy" id="1490288"/>
    <lineage>
        <taxon>Bacteria</taxon>
        <taxon>Bacillati</taxon>
        <taxon>Actinomycetota</taxon>
        <taxon>Actinomycetes</taxon>
        <taxon>Pseudonocardiales</taxon>
        <taxon>Pseudonocardiaceae</taxon>
        <taxon>Actinokineospora</taxon>
    </lineage>
</organism>